<dbReference type="Proteomes" id="UP000325945">
    <property type="component" value="Unassembled WGS sequence"/>
</dbReference>
<evidence type="ECO:0000313" key="2">
    <source>
        <dbReference type="Proteomes" id="UP000325945"/>
    </source>
</evidence>
<reference evidence="2" key="1">
    <citation type="submission" date="2019-04" db="EMBL/GenBank/DDBJ databases">
        <title>Friends and foes A comparative genomics studyof 23 Aspergillus species from section Flavi.</title>
        <authorList>
            <consortium name="DOE Joint Genome Institute"/>
            <person name="Kjaerbolling I."/>
            <person name="Vesth T."/>
            <person name="Frisvad J.C."/>
            <person name="Nybo J.L."/>
            <person name="Theobald S."/>
            <person name="Kildgaard S."/>
            <person name="Isbrandt T."/>
            <person name="Kuo A."/>
            <person name="Sato A."/>
            <person name="Lyhne E.K."/>
            <person name="Kogle M.E."/>
            <person name="Wiebenga A."/>
            <person name="Kun R.S."/>
            <person name="Lubbers R.J."/>
            <person name="Makela M.R."/>
            <person name="Barry K."/>
            <person name="Chovatia M."/>
            <person name="Clum A."/>
            <person name="Daum C."/>
            <person name="Haridas S."/>
            <person name="He G."/>
            <person name="LaButti K."/>
            <person name="Lipzen A."/>
            <person name="Mondo S."/>
            <person name="Riley R."/>
            <person name="Salamov A."/>
            <person name="Simmons B.A."/>
            <person name="Magnuson J.K."/>
            <person name="Henrissat B."/>
            <person name="Mortensen U.H."/>
            <person name="Larsen T.O."/>
            <person name="Devries R.P."/>
            <person name="Grigoriev I.V."/>
            <person name="Machida M."/>
            <person name="Baker S.E."/>
            <person name="Andersen M.R."/>
        </authorList>
    </citation>
    <scope>NUCLEOTIDE SEQUENCE [LARGE SCALE GENOMIC DNA]</scope>
    <source>
        <strain evidence="2">CBS 130017</strain>
    </source>
</reference>
<organism evidence="1 2">
    <name type="scientific">Aspergillus sergii</name>
    <dbReference type="NCBI Taxonomy" id="1034303"/>
    <lineage>
        <taxon>Eukaryota</taxon>
        <taxon>Fungi</taxon>
        <taxon>Dikarya</taxon>
        <taxon>Ascomycota</taxon>
        <taxon>Pezizomycotina</taxon>
        <taxon>Eurotiomycetes</taxon>
        <taxon>Eurotiomycetidae</taxon>
        <taxon>Eurotiales</taxon>
        <taxon>Aspergillaceae</taxon>
        <taxon>Aspergillus</taxon>
        <taxon>Aspergillus subgen. Circumdati</taxon>
    </lineage>
</organism>
<gene>
    <name evidence="1" type="ORF">BDV39DRAFT_199784</name>
</gene>
<dbReference type="AlphaFoldDB" id="A0A5N6XKA1"/>
<dbReference type="EMBL" id="ML741764">
    <property type="protein sequence ID" value="KAE8332786.1"/>
    <property type="molecule type" value="Genomic_DNA"/>
</dbReference>
<evidence type="ECO:0000313" key="1">
    <source>
        <dbReference type="EMBL" id="KAE8332786.1"/>
    </source>
</evidence>
<protein>
    <submittedName>
        <fullName evidence="1">Uncharacterized protein</fullName>
    </submittedName>
</protein>
<keyword evidence="2" id="KW-1185">Reference proteome</keyword>
<name>A0A5N6XKA1_9EURO</name>
<accession>A0A5N6XKA1</accession>
<proteinExistence type="predicted"/>
<sequence length="158" mass="18078">MFSAVPVAILRAQHADVPSLNWAPTSASPTSHSLRVALKHIRSRSGDKMSSWRHRSYLSDITFYAHRIISQDPSKGHLNTQEDAPRLLLKLPSQSSTLLTWTELPMENFPVRGAKRHISTLRRSSFIYGDVIIFHNIQEQTEEDWGREMRACEFPLLV</sequence>